<protein>
    <recommendedName>
        <fullName evidence="3">Leucine-rich repeat domain-containing protein</fullName>
    </recommendedName>
</protein>
<dbReference type="Gene3D" id="3.80.10.10">
    <property type="entry name" value="Ribonuclease Inhibitor"/>
    <property type="match status" value="1"/>
</dbReference>
<name>A0AAD3CJD1_9STRA</name>
<dbReference type="Pfam" id="PF13306">
    <property type="entry name" value="LRR_5"/>
    <property type="match status" value="1"/>
</dbReference>
<reference evidence="1 2" key="1">
    <citation type="journal article" date="2021" name="Sci. Rep.">
        <title>The genome of the diatom Chaetoceros tenuissimus carries an ancient integrated fragment of an extant virus.</title>
        <authorList>
            <person name="Hongo Y."/>
            <person name="Kimura K."/>
            <person name="Takaki Y."/>
            <person name="Yoshida Y."/>
            <person name="Baba S."/>
            <person name="Kobayashi G."/>
            <person name="Nagasaki K."/>
            <person name="Hano T."/>
            <person name="Tomaru Y."/>
        </authorList>
    </citation>
    <scope>NUCLEOTIDE SEQUENCE [LARGE SCALE GENOMIC DNA]</scope>
    <source>
        <strain evidence="1 2">NIES-3715</strain>
    </source>
</reference>
<accession>A0AAD3CJD1</accession>
<dbReference type="PANTHER" id="PTHR45661:SF3">
    <property type="entry name" value="IG-LIKE DOMAIN-CONTAINING PROTEIN"/>
    <property type="match status" value="1"/>
</dbReference>
<dbReference type="PANTHER" id="PTHR45661">
    <property type="entry name" value="SURFACE ANTIGEN"/>
    <property type="match status" value="1"/>
</dbReference>
<dbReference type="InterPro" id="IPR053139">
    <property type="entry name" value="Surface_bspA-like"/>
</dbReference>
<comment type="caution">
    <text evidence="1">The sequence shown here is derived from an EMBL/GenBank/DDBJ whole genome shotgun (WGS) entry which is preliminary data.</text>
</comment>
<keyword evidence="2" id="KW-1185">Reference proteome</keyword>
<evidence type="ECO:0000313" key="2">
    <source>
        <dbReference type="Proteomes" id="UP001054902"/>
    </source>
</evidence>
<dbReference type="InterPro" id="IPR032675">
    <property type="entry name" value="LRR_dom_sf"/>
</dbReference>
<dbReference type="Proteomes" id="UP001054902">
    <property type="component" value="Unassembled WGS sequence"/>
</dbReference>
<dbReference type="EMBL" id="BLLK01000022">
    <property type="protein sequence ID" value="GFH47137.1"/>
    <property type="molecule type" value="Genomic_DNA"/>
</dbReference>
<gene>
    <name evidence="1" type="ORF">CTEN210_03612</name>
</gene>
<proteinExistence type="predicted"/>
<organism evidence="1 2">
    <name type="scientific">Chaetoceros tenuissimus</name>
    <dbReference type="NCBI Taxonomy" id="426638"/>
    <lineage>
        <taxon>Eukaryota</taxon>
        <taxon>Sar</taxon>
        <taxon>Stramenopiles</taxon>
        <taxon>Ochrophyta</taxon>
        <taxon>Bacillariophyta</taxon>
        <taxon>Coscinodiscophyceae</taxon>
        <taxon>Chaetocerotophycidae</taxon>
        <taxon>Chaetocerotales</taxon>
        <taxon>Chaetocerotaceae</taxon>
        <taxon>Chaetoceros</taxon>
    </lineage>
</organism>
<evidence type="ECO:0000313" key="1">
    <source>
        <dbReference type="EMBL" id="GFH47137.1"/>
    </source>
</evidence>
<evidence type="ECO:0008006" key="3">
    <source>
        <dbReference type="Google" id="ProtNLM"/>
    </source>
</evidence>
<dbReference type="InterPro" id="IPR026906">
    <property type="entry name" value="LRR_5"/>
</dbReference>
<dbReference type="SUPFAM" id="SSF52058">
    <property type="entry name" value="L domain-like"/>
    <property type="match status" value="1"/>
</dbReference>
<dbReference type="AlphaFoldDB" id="A0AAD3CJD1"/>
<sequence length="245" mass="28748">MRVQTEEWQSFVPGVRMYKGKMTLFWNGEELYDYENGDWLVYSEEERETWQVVIFLPGVEVIPDRTFWKCDNLETVIMSDTVERIEKSAFKGCKSLTFVQLSRNLEYIAEMVFYRCVSLTSMFIPPSCREIREKAFFCCEKLIIFSVPQHTEIGRNVFVRTALLEASPFFSGMYENYEEVNDWVKNGLLQGDEYALHRACSSFHPLDEVIFEIVRRQGLQAFKKPDSIGITPVEYLEHNPFADVD</sequence>